<protein>
    <submittedName>
        <fullName evidence="1">Uncharacterized protein</fullName>
    </submittedName>
</protein>
<evidence type="ECO:0000313" key="1">
    <source>
        <dbReference type="EMBL" id="KDR24024.1"/>
    </source>
</evidence>
<dbReference type="Proteomes" id="UP000027135">
    <property type="component" value="Unassembled WGS sequence"/>
</dbReference>
<dbReference type="AlphaFoldDB" id="A0A067RVX6"/>
<reference evidence="1 2" key="1">
    <citation type="journal article" date="2014" name="Nat. Commun.">
        <title>Molecular traces of alternative social organization in a termite genome.</title>
        <authorList>
            <person name="Terrapon N."/>
            <person name="Li C."/>
            <person name="Robertson H.M."/>
            <person name="Ji L."/>
            <person name="Meng X."/>
            <person name="Booth W."/>
            <person name="Chen Z."/>
            <person name="Childers C.P."/>
            <person name="Glastad K.M."/>
            <person name="Gokhale K."/>
            <person name="Gowin J."/>
            <person name="Gronenberg W."/>
            <person name="Hermansen R.A."/>
            <person name="Hu H."/>
            <person name="Hunt B.G."/>
            <person name="Huylmans A.K."/>
            <person name="Khalil S.M."/>
            <person name="Mitchell R.D."/>
            <person name="Munoz-Torres M.C."/>
            <person name="Mustard J.A."/>
            <person name="Pan H."/>
            <person name="Reese J.T."/>
            <person name="Scharf M.E."/>
            <person name="Sun F."/>
            <person name="Vogel H."/>
            <person name="Xiao J."/>
            <person name="Yang W."/>
            <person name="Yang Z."/>
            <person name="Yang Z."/>
            <person name="Zhou J."/>
            <person name="Zhu J."/>
            <person name="Brent C.S."/>
            <person name="Elsik C.G."/>
            <person name="Goodisman M.A."/>
            <person name="Liberles D.A."/>
            <person name="Roe R.M."/>
            <person name="Vargo E.L."/>
            <person name="Vilcinskas A."/>
            <person name="Wang J."/>
            <person name="Bornberg-Bauer E."/>
            <person name="Korb J."/>
            <person name="Zhang G."/>
            <person name="Liebig J."/>
        </authorList>
    </citation>
    <scope>NUCLEOTIDE SEQUENCE [LARGE SCALE GENOMIC DNA]</scope>
    <source>
        <tissue evidence="1">Whole organism</tissue>
    </source>
</reference>
<organism evidence="1 2">
    <name type="scientific">Zootermopsis nevadensis</name>
    <name type="common">Dampwood termite</name>
    <dbReference type="NCBI Taxonomy" id="136037"/>
    <lineage>
        <taxon>Eukaryota</taxon>
        <taxon>Metazoa</taxon>
        <taxon>Ecdysozoa</taxon>
        <taxon>Arthropoda</taxon>
        <taxon>Hexapoda</taxon>
        <taxon>Insecta</taxon>
        <taxon>Pterygota</taxon>
        <taxon>Neoptera</taxon>
        <taxon>Polyneoptera</taxon>
        <taxon>Dictyoptera</taxon>
        <taxon>Blattodea</taxon>
        <taxon>Blattoidea</taxon>
        <taxon>Termitoidae</taxon>
        <taxon>Termopsidae</taxon>
        <taxon>Zootermopsis</taxon>
    </lineage>
</organism>
<accession>A0A067RVX6</accession>
<proteinExistence type="predicted"/>
<name>A0A067RVX6_ZOONE</name>
<keyword evidence="2" id="KW-1185">Reference proteome</keyword>
<dbReference type="InParanoid" id="A0A067RVX6"/>
<gene>
    <name evidence="1" type="ORF">L798_07758</name>
</gene>
<evidence type="ECO:0000313" key="2">
    <source>
        <dbReference type="Proteomes" id="UP000027135"/>
    </source>
</evidence>
<dbReference type="EMBL" id="KK852430">
    <property type="protein sequence ID" value="KDR24024.1"/>
    <property type="molecule type" value="Genomic_DNA"/>
</dbReference>
<sequence>MDHLCMLQRHSARKCKIYCDHAQERAAYLSYALRTLDLESLTSTDFLTDVRPTSDRQANRLTTATHRISVWFVKTRFESLSHIKLKLQTKTANTVLVTILSLTDYLDVFLQMKFSSSTNVHSTSTEVNVINLCKSVGISQP</sequence>